<dbReference type="RefSeq" id="WP_003598557.1">
    <property type="nucleotide sequence ID" value="NZ_AGJK01000028.1"/>
</dbReference>
<dbReference type="Proteomes" id="UP000004382">
    <property type="component" value="Unassembled WGS sequence"/>
</dbReference>
<dbReference type="EMBL" id="AGJK01000028">
    <property type="protein sequence ID" value="EHP93567.1"/>
    <property type="molecule type" value="Genomic_DNA"/>
</dbReference>
<protein>
    <submittedName>
        <fullName evidence="1">Uncharacterized protein</fullName>
    </submittedName>
</protein>
<reference evidence="1 2" key="1">
    <citation type="submission" date="2011-09" db="EMBL/GenBank/DDBJ databases">
        <title>The draft genome of Methylobacterium extorquens DSM 13060.</title>
        <authorList>
            <consortium name="US DOE Joint Genome Institute (JGI-PGF)"/>
            <person name="Lucas S."/>
            <person name="Han J."/>
            <person name="Lapidus A."/>
            <person name="Cheng J.-F."/>
            <person name="Goodwin L."/>
            <person name="Pitluck S."/>
            <person name="Peters L."/>
            <person name="Land M.L."/>
            <person name="Hauser L."/>
            <person name="Koskimaki J."/>
            <person name="Halonen O."/>
            <person name="Pirttila A."/>
            <person name="Frank C."/>
            <person name="Woyke T.J."/>
        </authorList>
    </citation>
    <scope>NUCLEOTIDE SEQUENCE [LARGE SCALE GENOMIC DNA]</scope>
    <source>
        <strain evidence="1 2">DSM 13060</strain>
    </source>
</reference>
<gene>
    <name evidence="1" type="ORF">MetexDRAFT_1560</name>
</gene>
<proteinExistence type="predicted"/>
<evidence type="ECO:0000313" key="2">
    <source>
        <dbReference type="Proteomes" id="UP000004382"/>
    </source>
</evidence>
<accession>H1KFZ8</accession>
<dbReference type="PATRIC" id="fig|882800.3.peg.1528"/>
<name>H1KFZ8_METEX</name>
<organism evidence="1 2">
    <name type="scientific">Methylorubrum extorquens DSM 13060</name>
    <dbReference type="NCBI Taxonomy" id="882800"/>
    <lineage>
        <taxon>Bacteria</taxon>
        <taxon>Pseudomonadati</taxon>
        <taxon>Pseudomonadota</taxon>
        <taxon>Alphaproteobacteria</taxon>
        <taxon>Hyphomicrobiales</taxon>
        <taxon>Methylobacteriaceae</taxon>
        <taxon>Methylorubrum</taxon>
    </lineage>
</organism>
<sequence>MDDRRIMVPLPDAGRMAAIVDAIENRMAHLRRQSVVDGLLANAHAPYIRPGRVGTELRRRIAAEGRVA</sequence>
<evidence type="ECO:0000313" key="1">
    <source>
        <dbReference type="EMBL" id="EHP93567.1"/>
    </source>
</evidence>
<dbReference type="AlphaFoldDB" id="H1KFZ8"/>
<comment type="caution">
    <text evidence="1">The sequence shown here is derived from an EMBL/GenBank/DDBJ whole genome shotgun (WGS) entry which is preliminary data.</text>
</comment>